<proteinExistence type="predicted"/>
<accession>A0A3E0EMK5</accession>
<keyword evidence="3" id="KW-1185">Reference proteome</keyword>
<dbReference type="SUPFAM" id="SSF51735">
    <property type="entry name" value="NAD(P)-binding Rossmann-fold domains"/>
    <property type="match status" value="1"/>
</dbReference>
<organism evidence="2 3">
    <name type="scientific">Flavobacterium aquicola</name>
    <dbReference type="NCBI Taxonomy" id="1682742"/>
    <lineage>
        <taxon>Bacteria</taxon>
        <taxon>Pseudomonadati</taxon>
        <taxon>Bacteroidota</taxon>
        <taxon>Flavobacteriia</taxon>
        <taxon>Flavobacteriales</taxon>
        <taxon>Flavobacteriaceae</taxon>
        <taxon>Flavobacterium</taxon>
    </lineage>
</organism>
<evidence type="ECO:0000259" key="1">
    <source>
        <dbReference type="Pfam" id="PF03807"/>
    </source>
</evidence>
<name>A0A3E0EMK5_9FLAO</name>
<dbReference type="InterPro" id="IPR036291">
    <property type="entry name" value="NAD(P)-bd_dom_sf"/>
</dbReference>
<dbReference type="OrthoDB" id="9786864at2"/>
<dbReference type="EMBL" id="QUNI01000004">
    <property type="protein sequence ID" value="REG99494.1"/>
    <property type="molecule type" value="Genomic_DNA"/>
</dbReference>
<reference evidence="2 3" key="1">
    <citation type="submission" date="2018-08" db="EMBL/GenBank/DDBJ databases">
        <title>Genomic Encyclopedia of Archaeal and Bacterial Type Strains, Phase II (KMG-II): from individual species to whole genera.</title>
        <authorList>
            <person name="Goeker M."/>
        </authorList>
    </citation>
    <scope>NUCLEOTIDE SEQUENCE [LARGE SCALE GENOMIC DNA]</scope>
    <source>
        <strain evidence="2 3">DSM 100880</strain>
    </source>
</reference>
<feature type="domain" description="Pyrroline-5-carboxylate reductase catalytic N-terminal" evidence="1">
    <location>
        <begin position="2"/>
        <end position="93"/>
    </location>
</feature>
<dbReference type="Pfam" id="PF03807">
    <property type="entry name" value="F420_oxidored"/>
    <property type="match status" value="1"/>
</dbReference>
<sequence length="246" mass="26938">MKIGIIGAGAIGSTLSKKLSANGHEVTVANSKGPETIPGDVLVFGAKAGTAKDSIIDKDILILSIPFVQISNIAAILKENIDKRTIIIDTGNYYPVRDGNIEEILEGKPESIWVSEKLGRPIAKAWNSLAASVLKNNGYPAGMQERVSVPFTAEDEKTTVIIKQLIEETGFDPFYAGDLQESYRFQPGQPAYSTSLNLPEIKKAIEKAHNSFDAAQRREEFIITMMKLAWPSDDESIVKISRFLNN</sequence>
<gene>
    <name evidence="2" type="ORF">C8P67_104112</name>
</gene>
<dbReference type="Proteomes" id="UP000257136">
    <property type="component" value="Unassembled WGS sequence"/>
</dbReference>
<protein>
    <recommendedName>
        <fullName evidence="1">Pyrroline-5-carboxylate reductase catalytic N-terminal domain-containing protein</fullName>
    </recommendedName>
</protein>
<evidence type="ECO:0000313" key="2">
    <source>
        <dbReference type="EMBL" id="REG99494.1"/>
    </source>
</evidence>
<dbReference type="InterPro" id="IPR028939">
    <property type="entry name" value="P5C_Rdtase_cat_N"/>
</dbReference>
<dbReference type="Gene3D" id="3.40.50.720">
    <property type="entry name" value="NAD(P)-binding Rossmann-like Domain"/>
    <property type="match status" value="1"/>
</dbReference>
<dbReference type="AlphaFoldDB" id="A0A3E0EMK5"/>
<comment type="caution">
    <text evidence="2">The sequence shown here is derived from an EMBL/GenBank/DDBJ whole genome shotgun (WGS) entry which is preliminary data.</text>
</comment>
<dbReference type="RefSeq" id="WP_115812189.1">
    <property type="nucleotide sequence ID" value="NZ_QUNI01000004.1"/>
</dbReference>
<evidence type="ECO:0000313" key="3">
    <source>
        <dbReference type="Proteomes" id="UP000257136"/>
    </source>
</evidence>